<keyword evidence="1" id="KW-0472">Membrane</keyword>
<reference evidence="2" key="1">
    <citation type="submission" date="2023-11" db="EMBL/GenBank/DDBJ databases">
        <authorList>
            <person name="De Vega J J."/>
            <person name="De Vega J J."/>
        </authorList>
    </citation>
    <scope>NUCLEOTIDE SEQUENCE</scope>
</reference>
<comment type="caution">
    <text evidence="2">The sequence shown here is derived from an EMBL/GenBank/DDBJ whole genome shotgun (WGS) entry which is preliminary data.</text>
</comment>
<evidence type="ECO:0000313" key="2">
    <source>
        <dbReference type="EMBL" id="CAK5277308.1"/>
    </source>
</evidence>
<keyword evidence="1" id="KW-1133">Transmembrane helix</keyword>
<sequence>MNSALPLKFGLGIIQFEDHIPQLEHILKSLHLPNHYLPYSKASLTTLACAAVIILAIIILCFLFPRTSTTDQGVDPAYALTHLIVPSHVAWPRDYACIIPHSASAKSKTIYVSLSGLIQGVCDGTVQIRRYEDLSELLRDKLVLCGWRILVNVDSNWNWDILWWRMSTYFLQNKEGNGLVSDRNMTRSPKRIHCGAHKLQEEWANMCCSVTTNTHLDLEFIPYPLVTTQLRKLRNTLPPGSTASLEFTAPAVPITSMTPLFTLCAIPFLPRRCSTQRRRTTTPLLLSLHGLLEALTIGDGSLALESASNASSTYSAVLMDRNEKLEEDRQVRTRYISSFGERSWREERFMLAWEAALFSAGLLKRWIVVVRKEE</sequence>
<accession>A0AAD2HM19</accession>
<evidence type="ECO:0000256" key="1">
    <source>
        <dbReference type="SAM" id="Phobius"/>
    </source>
</evidence>
<evidence type="ECO:0000313" key="3">
    <source>
        <dbReference type="Proteomes" id="UP001295794"/>
    </source>
</evidence>
<organism evidence="2 3">
    <name type="scientific">Mycena citricolor</name>
    <dbReference type="NCBI Taxonomy" id="2018698"/>
    <lineage>
        <taxon>Eukaryota</taxon>
        <taxon>Fungi</taxon>
        <taxon>Dikarya</taxon>
        <taxon>Basidiomycota</taxon>
        <taxon>Agaricomycotina</taxon>
        <taxon>Agaricomycetes</taxon>
        <taxon>Agaricomycetidae</taxon>
        <taxon>Agaricales</taxon>
        <taxon>Marasmiineae</taxon>
        <taxon>Mycenaceae</taxon>
        <taxon>Mycena</taxon>
    </lineage>
</organism>
<dbReference type="Proteomes" id="UP001295794">
    <property type="component" value="Unassembled WGS sequence"/>
</dbReference>
<dbReference type="AlphaFoldDB" id="A0AAD2HM19"/>
<dbReference type="EMBL" id="CAVNYO010000419">
    <property type="protein sequence ID" value="CAK5277308.1"/>
    <property type="molecule type" value="Genomic_DNA"/>
</dbReference>
<feature type="transmembrane region" description="Helical" evidence="1">
    <location>
        <begin position="42"/>
        <end position="64"/>
    </location>
</feature>
<proteinExistence type="predicted"/>
<keyword evidence="3" id="KW-1185">Reference proteome</keyword>
<protein>
    <submittedName>
        <fullName evidence="2">Uncharacterized protein</fullName>
    </submittedName>
</protein>
<keyword evidence="1" id="KW-0812">Transmembrane</keyword>
<name>A0AAD2HM19_9AGAR</name>
<gene>
    <name evidence="2" type="ORF">MYCIT1_LOCUS26237</name>
</gene>